<proteinExistence type="predicted"/>
<dbReference type="Gene3D" id="1.25.40.10">
    <property type="entry name" value="Tetratricopeptide repeat domain"/>
    <property type="match status" value="2"/>
</dbReference>
<evidence type="ECO:0008006" key="3">
    <source>
        <dbReference type="Google" id="ProtNLM"/>
    </source>
</evidence>
<accession>A0ABV9TVG5</accession>
<dbReference type="RefSeq" id="WP_378253012.1">
    <property type="nucleotide sequence ID" value="NZ_JBHSIT010000002.1"/>
</dbReference>
<dbReference type="EMBL" id="JBHSIT010000002">
    <property type="protein sequence ID" value="MFC4907275.1"/>
    <property type="molecule type" value="Genomic_DNA"/>
</dbReference>
<evidence type="ECO:0000313" key="1">
    <source>
        <dbReference type="EMBL" id="MFC4907275.1"/>
    </source>
</evidence>
<dbReference type="Proteomes" id="UP001595872">
    <property type="component" value="Unassembled WGS sequence"/>
</dbReference>
<dbReference type="InterPro" id="IPR011990">
    <property type="entry name" value="TPR-like_helical_dom_sf"/>
</dbReference>
<name>A0ABV9TVG5_9ACTN</name>
<evidence type="ECO:0000313" key="2">
    <source>
        <dbReference type="Proteomes" id="UP001595872"/>
    </source>
</evidence>
<reference evidence="2" key="1">
    <citation type="journal article" date="2019" name="Int. J. Syst. Evol. Microbiol.">
        <title>The Global Catalogue of Microorganisms (GCM) 10K type strain sequencing project: providing services to taxonomists for standard genome sequencing and annotation.</title>
        <authorList>
            <consortium name="The Broad Institute Genomics Platform"/>
            <consortium name="The Broad Institute Genome Sequencing Center for Infectious Disease"/>
            <person name="Wu L."/>
            <person name="Ma J."/>
        </authorList>
    </citation>
    <scope>NUCLEOTIDE SEQUENCE [LARGE SCALE GENOMIC DNA]</scope>
    <source>
        <strain evidence="2">KLKA75</strain>
    </source>
</reference>
<sequence length="403" mass="41451">MLADIIRAVAEGDPARARDLAALYSRARGGPLDGGAAVHDRNPATDAMARLGMLGPEHAVEARAPGTPPDATEPVDEPAAPGLAAGAALDRARRLAATVRGPAARRDALVRLARHALAAGHVEEARAVAALIADPGSEAEFRHEIIVTLAARGDLGRARSIASEIGSVRYRDLAFADIARIADAAGALDEADADAARIEDPNVRSLVQNELLRGAVTRRDFDRAEAVARSAAEPHVRTGLLLTVICALADAGRRDAALALAGELRDAAARLGDPLDRDWANLDVVTAIVGAGDPDGALRTAEAIGDPVVRVGALAEIAKAPATGPPLVARLLDRAAALAESLPGRADREAALQSVIRALFDIAAAAIRAGDVPRAEAHVRAVADLRARGGALHLPAETTGEPS</sequence>
<protein>
    <recommendedName>
        <fullName evidence="3">Tetratricopeptide repeat protein</fullName>
    </recommendedName>
</protein>
<keyword evidence="2" id="KW-1185">Reference proteome</keyword>
<comment type="caution">
    <text evidence="1">The sequence shown here is derived from an EMBL/GenBank/DDBJ whole genome shotgun (WGS) entry which is preliminary data.</text>
</comment>
<gene>
    <name evidence="1" type="ORF">ACFPCY_08090</name>
</gene>
<organism evidence="1 2">
    <name type="scientific">Actinomadura gamaensis</name>
    <dbReference type="NCBI Taxonomy" id="1763541"/>
    <lineage>
        <taxon>Bacteria</taxon>
        <taxon>Bacillati</taxon>
        <taxon>Actinomycetota</taxon>
        <taxon>Actinomycetes</taxon>
        <taxon>Streptosporangiales</taxon>
        <taxon>Thermomonosporaceae</taxon>
        <taxon>Actinomadura</taxon>
    </lineage>
</organism>